<evidence type="ECO:0000256" key="1">
    <source>
        <dbReference type="ARBA" id="ARBA00000085"/>
    </source>
</evidence>
<dbReference type="Gene3D" id="1.10.287.130">
    <property type="match status" value="1"/>
</dbReference>
<evidence type="ECO:0000256" key="4">
    <source>
        <dbReference type="ARBA" id="ARBA00022475"/>
    </source>
</evidence>
<proteinExistence type="predicted"/>
<protein>
    <recommendedName>
        <fullName evidence="3">histidine kinase</fullName>
        <ecNumber evidence="3">2.7.13.3</ecNumber>
    </recommendedName>
</protein>
<evidence type="ECO:0000256" key="13">
    <source>
        <dbReference type="ARBA" id="ARBA00023136"/>
    </source>
</evidence>
<keyword evidence="8" id="KW-0547">Nucleotide-binding</keyword>
<comment type="subcellular location">
    <subcellularLocation>
        <location evidence="2">Cell membrane</location>
        <topology evidence="2">Multi-pass membrane protein</topology>
    </subcellularLocation>
</comment>
<gene>
    <name evidence="18" type="ORF">SAMN04489757_1507</name>
</gene>
<feature type="domain" description="HAMP" evidence="17">
    <location>
        <begin position="173"/>
        <end position="225"/>
    </location>
</feature>
<dbReference type="InterPro" id="IPR003661">
    <property type="entry name" value="HisK_dim/P_dom"/>
</dbReference>
<evidence type="ECO:0000256" key="10">
    <source>
        <dbReference type="ARBA" id="ARBA00022840"/>
    </source>
</evidence>
<dbReference type="PANTHER" id="PTHR45528:SF1">
    <property type="entry name" value="SENSOR HISTIDINE KINASE CPXA"/>
    <property type="match status" value="1"/>
</dbReference>
<dbReference type="RefSeq" id="WP_091688781.1">
    <property type="nucleotide sequence ID" value="NZ_BAABFM010000030.1"/>
</dbReference>
<name>A0A1I5IQP8_9FIRM</name>
<dbReference type="OrthoDB" id="9792991at2"/>
<evidence type="ECO:0000256" key="12">
    <source>
        <dbReference type="ARBA" id="ARBA00023012"/>
    </source>
</evidence>
<evidence type="ECO:0000256" key="8">
    <source>
        <dbReference type="ARBA" id="ARBA00022741"/>
    </source>
</evidence>
<dbReference type="Gene3D" id="3.30.565.10">
    <property type="entry name" value="Histidine kinase-like ATPase, C-terminal domain"/>
    <property type="match status" value="1"/>
</dbReference>
<dbReference type="SMART" id="SM00304">
    <property type="entry name" value="HAMP"/>
    <property type="match status" value="1"/>
</dbReference>
<keyword evidence="9 18" id="KW-0418">Kinase</keyword>
<keyword evidence="6" id="KW-0808">Transferase</keyword>
<evidence type="ECO:0000259" key="17">
    <source>
        <dbReference type="PROSITE" id="PS50885"/>
    </source>
</evidence>
<keyword evidence="7 15" id="KW-0812">Transmembrane</keyword>
<evidence type="ECO:0000256" key="6">
    <source>
        <dbReference type="ARBA" id="ARBA00022679"/>
    </source>
</evidence>
<keyword evidence="19" id="KW-1185">Reference proteome</keyword>
<dbReference type="SMART" id="SM00388">
    <property type="entry name" value="HisKA"/>
    <property type="match status" value="1"/>
</dbReference>
<evidence type="ECO:0000256" key="9">
    <source>
        <dbReference type="ARBA" id="ARBA00022777"/>
    </source>
</evidence>
<evidence type="ECO:0000256" key="7">
    <source>
        <dbReference type="ARBA" id="ARBA00022692"/>
    </source>
</evidence>
<evidence type="ECO:0000256" key="11">
    <source>
        <dbReference type="ARBA" id="ARBA00022989"/>
    </source>
</evidence>
<feature type="coiled-coil region" evidence="14">
    <location>
        <begin position="206"/>
        <end position="233"/>
    </location>
</feature>
<dbReference type="InterPro" id="IPR005467">
    <property type="entry name" value="His_kinase_dom"/>
</dbReference>
<dbReference type="CDD" id="cd06225">
    <property type="entry name" value="HAMP"/>
    <property type="match status" value="1"/>
</dbReference>
<keyword evidence="13 15" id="KW-0472">Membrane</keyword>
<feature type="domain" description="Histidine kinase" evidence="16">
    <location>
        <begin position="240"/>
        <end position="438"/>
    </location>
</feature>
<dbReference type="InterPro" id="IPR036890">
    <property type="entry name" value="HATPase_C_sf"/>
</dbReference>
<dbReference type="CDD" id="cd00082">
    <property type="entry name" value="HisKA"/>
    <property type="match status" value="1"/>
</dbReference>
<dbReference type="InterPro" id="IPR050398">
    <property type="entry name" value="HssS/ArlS-like"/>
</dbReference>
<dbReference type="SUPFAM" id="SSF158472">
    <property type="entry name" value="HAMP domain-like"/>
    <property type="match status" value="1"/>
</dbReference>
<reference evidence="18 19" key="1">
    <citation type="submission" date="2016-10" db="EMBL/GenBank/DDBJ databases">
        <authorList>
            <person name="de Groot N.N."/>
        </authorList>
    </citation>
    <scope>NUCLEOTIDE SEQUENCE [LARGE SCALE GENOMIC DNA]</scope>
    <source>
        <strain evidence="18 19">DSM 1283</strain>
    </source>
</reference>
<dbReference type="Gene3D" id="6.10.340.10">
    <property type="match status" value="1"/>
</dbReference>
<feature type="transmembrane region" description="Helical" evidence="15">
    <location>
        <begin position="152"/>
        <end position="170"/>
    </location>
</feature>
<evidence type="ECO:0000256" key="3">
    <source>
        <dbReference type="ARBA" id="ARBA00012438"/>
    </source>
</evidence>
<dbReference type="InterPro" id="IPR036097">
    <property type="entry name" value="HisK_dim/P_sf"/>
</dbReference>
<dbReference type="SUPFAM" id="SSF55874">
    <property type="entry name" value="ATPase domain of HSP90 chaperone/DNA topoisomerase II/histidine kinase"/>
    <property type="match status" value="1"/>
</dbReference>
<organism evidence="18 19">
    <name type="scientific">Anaerocolumna aminovalerica</name>
    <dbReference type="NCBI Taxonomy" id="1527"/>
    <lineage>
        <taxon>Bacteria</taxon>
        <taxon>Bacillati</taxon>
        <taxon>Bacillota</taxon>
        <taxon>Clostridia</taxon>
        <taxon>Lachnospirales</taxon>
        <taxon>Lachnospiraceae</taxon>
        <taxon>Anaerocolumna</taxon>
    </lineage>
</organism>
<dbReference type="Proteomes" id="UP000198806">
    <property type="component" value="Unassembled WGS sequence"/>
</dbReference>
<dbReference type="PROSITE" id="PS50885">
    <property type="entry name" value="HAMP"/>
    <property type="match status" value="1"/>
</dbReference>
<dbReference type="STRING" id="1527.SAMN04489757_1507"/>
<comment type="catalytic activity">
    <reaction evidence="1">
        <text>ATP + protein L-histidine = ADP + protein N-phospho-L-histidine.</text>
        <dbReference type="EC" id="2.7.13.3"/>
    </reaction>
</comment>
<accession>A0A1I5IQP8</accession>
<dbReference type="GO" id="GO:0005886">
    <property type="term" value="C:plasma membrane"/>
    <property type="evidence" value="ECO:0007669"/>
    <property type="project" value="UniProtKB-SubCell"/>
</dbReference>
<keyword evidence="5" id="KW-0597">Phosphoprotein</keyword>
<dbReference type="SUPFAM" id="SSF47384">
    <property type="entry name" value="Homodimeric domain of signal transducing histidine kinase"/>
    <property type="match status" value="1"/>
</dbReference>
<keyword evidence="4" id="KW-1003">Cell membrane</keyword>
<dbReference type="AlphaFoldDB" id="A0A1I5IQP8"/>
<dbReference type="Pfam" id="PF00672">
    <property type="entry name" value="HAMP"/>
    <property type="match status" value="1"/>
</dbReference>
<dbReference type="Pfam" id="PF00512">
    <property type="entry name" value="HisKA"/>
    <property type="match status" value="1"/>
</dbReference>
<keyword evidence="10" id="KW-0067">ATP-binding</keyword>
<dbReference type="EC" id="2.7.13.3" evidence="3"/>
<feature type="transmembrane region" description="Helical" evidence="15">
    <location>
        <begin position="20"/>
        <end position="41"/>
    </location>
</feature>
<sequence>MWVNRIKSSKLELKLMLKVASSGFICILIYLLLINLAVYYIDHMNVNSEVYHEKILNTSQDFQNYITENEVSIKDISAIKAWDKKQNLTHIKLVDNNKVIYDSLDYIVRITPKVSYIYYAPAKNPFQVITFRDGEASLYVTILFKQRIEQRLDYIIGIFCVLLFFISIFSEFKKLVRDILEIKKGIQILEGGNLTFEIQSKRKDEITDLVNSINRMSKELDLQRKEEEILKQKNYDLVTSISHDIRTPLTTVNSYIDLILEGKYSDAVELNRFLTKIKEKSILINDLTDNLFSHFLNQNKDYSYNFETIIGNEFIIHLLSSMEESLKDKGYQVVIELDLQDEFFLKVDIMQIERVFNNLEGNLIKYARKSEPIIYTASLVNNNLYITGNNYILENNPLDSHGVGIINCQEIIKLHLGEMRTFIENENYHVIITLPVYLFP</sequence>
<dbReference type="GO" id="GO:0005524">
    <property type="term" value="F:ATP binding"/>
    <property type="evidence" value="ECO:0007669"/>
    <property type="project" value="UniProtKB-KW"/>
</dbReference>
<dbReference type="InterPro" id="IPR003660">
    <property type="entry name" value="HAMP_dom"/>
</dbReference>
<dbReference type="EMBL" id="FOWD01000050">
    <property type="protein sequence ID" value="SFO62792.1"/>
    <property type="molecule type" value="Genomic_DNA"/>
</dbReference>
<dbReference type="PROSITE" id="PS50109">
    <property type="entry name" value="HIS_KIN"/>
    <property type="match status" value="1"/>
</dbReference>
<dbReference type="GO" id="GO:0000155">
    <property type="term" value="F:phosphorelay sensor kinase activity"/>
    <property type="evidence" value="ECO:0007669"/>
    <property type="project" value="InterPro"/>
</dbReference>
<keyword evidence="12" id="KW-0902">Two-component regulatory system</keyword>
<evidence type="ECO:0000313" key="18">
    <source>
        <dbReference type="EMBL" id="SFO62792.1"/>
    </source>
</evidence>
<dbReference type="PANTHER" id="PTHR45528">
    <property type="entry name" value="SENSOR HISTIDINE KINASE CPXA"/>
    <property type="match status" value="1"/>
</dbReference>
<evidence type="ECO:0000256" key="2">
    <source>
        <dbReference type="ARBA" id="ARBA00004651"/>
    </source>
</evidence>
<evidence type="ECO:0000313" key="19">
    <source>
        <dbReference type="Proteomes" id="UP000198806"/>
    </source>
</evidence>
<evidence type="ECO:0000256" key="14">
    <source>
        <dbReference type="SAM" id="Coils"/>
    </source>
</evidence>
<evidence type="ECO:0000256" key="5">
    <source>
        <dbReference type="ARBA" id="ARBA00022553"/>
    </source>
</evidence>
<evidence type="ECO:0000256" key="15">
    <source>
        <dbReference type="SAM" id="Phobius"/>
    </source>
</evidence>
<evidence type="ECO:0000259" key="16">
    <source>
        <dbReference type="PROSITE" id="PS50109"/>
    </source>
</evidence>
<keyword evidence="14" id="KW-0175">Coiled coil</keyword>
<keyword evidence="11 15" id="KW-1133">Transmembrane helix</keyword>